<comment type="caution">
    <text evidence="3">The sequence shown here is derived from an EMBL/GenBank/DDBJ whole genome shotgun (WGS) entry which is preliminary data.</text>
</comment>
<proteinExistence type="predicted"/>
<evidence type="ECO:0000259" key="2">
    <source>
        <dbReference type="SMART" id="SM00974"/>
    </source>
</evidence>
<name>A0A315FT48_9BURK</name>
<gene>
    <name evidence="3" type="ORF">B9Z44_14685</name>
</gene>
<dbReference type="Pfam" id="PF13250">
    <property type="entry name" value="SNIPE"/>
    <property type="match status" value="1"/>
</dbReference>
<evidence type="ECO:0000313" key="3">
    <source>
        <dbReference type="EMBL" id="PUE56487.1"/>
    </source>
</evidence>
<feature type="coiled-coil region" evidence="1">
    <location>
        <begin position="235"/>
        <end position="314"/>
    </location>
</feature>
<dbReference type="Proteomes" id="UP000251341">
    <property type="component" value="Unassembled WGS sequence"/>
</dbReference>
<evidence type="ECO:0000313" key="4">
    <source>
        <dbReference type="Proteomes" id="UP000251341"/>
    </source>
</evidence>
<keyword evidence="1" id="KW-0175">Coiled coil</keyword>
<sequence>MALSDFWNGTKHRTRAERLEQDLKASQSSADELRKRCEVLEAQQQQSGLLSLAEIKDLVKMEEDRLAQTEEHVTAAQAEVDAALRNLNDIRKAILVAEDTVELESFALYVPKYQFTNSADYKGQLDVIREEQKESARRLSKEVESWDHSGVTLTKTEWKQLRKDVLKLSLRAFNSECENCIDNVKFNNLDRMEERIRRSFDACNKLLKRTECWWMEVVLQRKLAELHLAHEFQVKRAEEKEMARQTREDQREQEKLKREIREARAKIDKERRHFASVIQKLQLRLASVQDDHERGELQARLIELMQQNGALDEEERLLDYREQNARAGYVYVISNIGAFGEGVYKIGMTRRLEPMDRVDELGDASVPFRFDVHALVFSDNAPALEVKLHAHFAEGRMNKVNGRKEFFRADLKEIEAVIRANYDAMVEVVHAAAAEQYRESLRMVMPAESIQAAELAVASDARG</sequence>
<dbReference type="InterPro" id="IPR018306">
    <property type="entry name" value="Phage_T5_Orf172_DNA-bd"/>
</dbReference>
<dbReference type="SMART" id="SM00974">
    <property type="entry name" value="T5orf172"/>
    <property type="match status" value="1"/>
</dbReference>
<dbReference type="InterPro" id="IPR025280">
    <property type="entry name" value="SNIPE"/>
</dbReference>
<dbReference type="EMBL" id="NESP01000002">
    <property type="protein sequence ID" value="PUE56487.1"/>
    <property type="molecule type" value="Genomic_DNA"/>
</dbReference>
<accession>A0A315FT48</accession>
<keyword evidence="4" id="KW-1185">Reference proteome</keyword>
<protein>
    <submittedName>
        <fullName evidence="3">ATPase</fullName>
    </submittedName>
</protein>
<dbReference type="RefSeq" id="WP_108403015.1">
    <property type="nucleotide sequence ID" value="NZ_NESP01000002.1"/>
</dbReference>
<feature type="coiled-coil region" evidence="1">
    <location>
        <begin position="16"/>
        <end position="93"/>
    </location>
</feature>
<organism evidence="3 4">
    <name type="scientific">Limnohabitans curvus</name>
    <dbReference type="NCBI Taxonomy" id="323423"/>
    <lineage>
        <taxon>Bacteria</taxon>
        <taxon>Pseudomonadati</taxon>
        <taxon>Pseudomonadota</taxon>
        <taxon>Betaproteobacteria</taxon>
        <taxon>Burkholderiales</taxon>
        <taxon>Comamonadaceae</taxon>
        <taxon>Limnohabitans</taxon>
    </lineage>
</organism>
<dbReference type="Pfam" id="PF13455">
    <property type="entry name" value="MUG113"/>
    <property type="match status" value="1"/>
</dbReference>
<feature type="domain" description="Bacteriophage T5 Orf172 DNA-binding" evidence="2">
    <location>
        <begin position="338"/>
        <end position="421"/>
    </location>
</feature>
<evidence type="ECO:0000256" key="1">
    <source>
        <dbReference type="SAM" id="Coils"/>
    </source>
</evidence>
<reference evidence="3 4" key="1">
    <citation type="submission" date="2017-04" db="EMBL/GenBank/DDBJ databases">
        <title>Unexpected and diverse lifestyles within the genus Limnohabitans.</title>
        <authorList>
            <person name="Kasalicky V."/>
            <person name="Mehrshad M."/>
            <person name="Andrei S.-A."/>
            <person name="Salcher M."/>
            <person name="Kratochvilova H."/>
            <person name="Simek K."/>
            <person name="Ghai R."/>
        </authorList>
    </citation>
    <scope>NUCLEOTIDE SEQUENCE [LARGE SCALE GENOMIC DNA]</scope>
    <source>
        <strain evidence="3 4">MWH-C5</strain>
    </source>
</reference>
<dbReference type="AlphaFoldDB" id="A0A315FT48"/>